<name>A0A2H0RFW9_9BACT</name>
<dbReference type="AlphaFoldDB" id="A0A2H0RFW9"/>
<gene>
    <name evidence="2" type="ORF">COV09_01385</name>
</gene>
<sequence length="510" mass="53170">MSLRPSFVTYAAIALVLAGLLAGGLYLNSQSAMAQSALPNNAVLSGYAWSSNIGWIKMASGPGDSQSFGVSIRDGVLNGYGWSPHVGWLQFDSSLLGPSGAGVSGGTRFVSNALVGWARFCTVFASGCSGALRPGEQNGGWDGWLLLGGGNLPGGGVKLAADNKLSGYAWGSENLGWVDFSGVTVGEGFIANCSVSPTNIPIDGTATWSATASGTTGPFTYHWVLTGPQPANPNQQNITLSYPTAGTYTGQVTITDGATNKTATCQASLTVGEGGDNELEVIVEGDGIVTIVNASNETSSCGAGDPCYSFHNDGDIVTLTATHGTDVSFIGWEGDCSGSGDSPRCSLTMDADKSVTARFEEAQKFDISVRYNPGTDVMLVNYQTQELNDQHFSSPVYITATRRAGVEGPINITLNIPIGILIGFTPGGQPEPVVTDCSDRTGGPITLNLTGQTAEAQVCIYFETDGEEDDLIVSPYAGEYEFNMTASAPGSRSVVTPVGLFYFDRRESEN</sequence>
<dbReference type="InterPro" id="IPR000601">
    <property type="entry name" value="PKD_dom"/>
</dbReference>
<dbReference type="Proteomes" id="UP000230906">
    <property type="component" value="Unassembled WGS sequence"/>
</dbReference>
<organism evidence="2 3">
    <name type="scientific">Candidatus Vogelbacteria bacterium CG10_big_fil_rev_8_21_14_0_10_50_13</name>
    <dbReference type="NCBI Taxonomy" id="1975044"/>
    <lineage>
        <taxon>Bacteria</taxon>
        <taxon>Candidatus Vogeliibacteriota</taxon>
    </lineage>
</organism>
<accession>A0A2H0RFW9</accession>
<proteinExistence type="predicted"/>
<dbReference type="InterPro" id="IPR035986">
    <property type="entry name" value="PKD_dom_sf"/>
</dbReference>
<reference evidence="2 3" key="1">
    <citation type="submission" date="2017-09" db="EMBL/GenBank/DDBJ databases">
        <title>Depth-based differentiation of microbial function through sediment-hosted aquifers and enrichment of novel symbionts in the deep terrestrial subsurface.</title>
        <authorList>
            <person name="Probst A.J."/>
            <person name="Ladd B."/>
            <person name="Jarett J.K."/>
            <person name="Geller-Mcgrath D.E."/>
            <person name="Sieber C.M."/>
            <person name="Emerson J.B."/>
            <person name="Anantharaman K."/>
            <person name="Thomas B.C."/>
            <person name="Malmstrom R."/>
            <person name="Stieglmeier M."/>
            <person name="Klingl A."/>
            <person name="Woyke T."/>
            <person name="Ryan C.M."/>
            <person name="Banfield J.F."/>
        </authorList>
    </citation>
    <scope>NUCLEOTIDE SEQUENCE [LARGE SCALE GENOMIC DNA]</scope>
    <source>
        <strain evidence="2">CG10_big_fil_rev_8_21_14_0_10_50_13</strain>
    </source>
</reference>
<protein>
    <recommendedName>
        <fullName evidence="1">PKD domain-containing protein</fullName>
    </recommendedName>
</protein>
<comment type="caution">
    <text evidence="2">The sequence shown here is derived from an EMBL/GenBank/DDBJ whole genome shotgun (WGS) entry which is preliminary data.</text>
</comment>
<dbReference type="EMBL" id="PCYJ01000021">
    <property type="protein sequence ID" value="PIR45442.1"/>
    <property type="molecule type" value="Genomic_DNA"/>
</dbReference>
<evidence type="ECO:0000313" key="2">
    <source>
        <dbReference type="EMBL" id="PIR45442.1"/>
    </source>
</evidence>
<dbReference type="PROSITE" id="PS50093">
    <property type="entry name" value="PKD"/>
    <property type="match status" value="1"/>
</dbReference>
<dbReference type="InterPro" id="IPR013783">
    <property type="entry name" value="Ig-like_fold"/>
</dbReference>
<dbReference type="Pfam" id="PF18998">
    <property type="entry name" value="Flg_new_2"/>
    <property type="match status" value="1"/>
</dbReference>
<dbReference type="Gene3D" id="2.60.40.10">
    <property type="entry name" value="Immunoglobulins"/>
    <property type="match status" value="1"/>
</dbReference>
<feature type="domain" description="PKD" evidence="1">
    <location>
        <begin position="211"/>
        <end position="276"/>
    </location>
</feature>
<dbReference type="SUPFAM" id="SSF49299">
    <property type="entry name" value="PKD domain"/>
    <property type="match status" value="1"/>
</dbReference>
<evidence type="ECO:0000259" key="1">
    <source>
        <dbReference type="PROSITE" id="PS50093"/>
    </source>
</evidence>
<evidence type="ECO:0000313" key="3">
    <source>
        <dbReference type="Proteomes" id="UP000230906"/>
    </source>
</evidence>
<dbReference type="InterPro" id="IPR044060">
    <property type="entry name" value="Bacterial_rp_domain"/>
</dbReference>
<dbReference type="CDD" id="cd00146">
    <property type="entry name" value="PKD"/>
    <property type="match status" value="1"/>
</dbReference>